<evidence type="ECO:0000256" key="14">
    <source>
        <dbReference type="ARBA" id="ARBA00032707"/>
    </source>
</evidence>
<feature type="transmembrane region" description="Helical" evidence="17">
    <location>
        <begin position="232"/>
        <end position="250"/>
    </location>
</feature>
<feature type="transmembrane region" description="Helical" evidence="17">
    <location>
        <begin position="262"/>
        <end position="281"/>
    </location>
</feature>
<evidence type="ECO:0000256" key="6">
    <source>
        <dbReference type="ARBA" id="ARBA00022692"/>
    </source>
</evidence>
<evidence type="ECO:0000256" key="12">
    <source>
        <dbReference type="ARBA" id="ARBA00023251"/>
    </source>
</evidence>
<comment type="miscellaneous">
    <text evidence="17">Bacitracin is thought to be involved in the inhibition of peptidoglycan synthesis by sequestering undecaprenyl diphosphate, thereby reducing the pool of lipid carrier available.</text>
</comment>
<dbReference type="NCBIfam" id="NF001391">
    <property type="entry name" value="PRK00281.1-5"/>
    <property type="match status" value="1"/>
</dbReference>
<evidence type="ECO:0000313" key="19">
    <source>
        <dbReference type="Proteomes" id="UP001210339"/>
    </source>
</evidence>
<feature type="transmembrane region" description="Helical" evidence="17">
    <location>
        <begin position="200"/>
        <end position="220"/>
    </location>
</feature>
<evidence type="ECO:0000256" key="1">
    <source>
        <dbReference type="ARBA" id="ARBA00004651"/>
    </source>
</evidence>
<keyword evidence="8 17" id="KW-0133">Cell shape</keyword>
<keyword evidence="10 17" id="KW-1133">Transmembrane helix</keyword>
<keyword evidence="12 17" id="KW-0046">Antibiotic resistance</keyword>
<reference evidence="18 19" key="1">
    <citation type="submission" date="2023-01" db="EMBL/GenBank/DDBJ databases">
        <authorList>
            <person name="Lee S.H."/>
            <person name="Jung H.S."/>
            <person name="Yun J.U."/>
        </authorList>
    </citation>
    <scope>NUCLEOTIDE SEQUENCE [LARGE SCALE GENOMIC DNA]</scope>
    <source>
        <strain evidence="18 19">CBA3646</strain>
    </source>
</reference>
<keyword evidence="11 17" id="KW-0472">Membrane</keyword>
<accession>A0ABY7QSV4</accession>
<dbReference type="Proteomes" id="UP001210339">
    <property type="component" value="Chromosome"/>
</dbReference>
<evidence type="ECO:0000256" key="10">
    <source>
        <dbReference type="ARBA" id="ARBA00022989"/>
    </source>
</evidence>
<proteinExistence type="inferred from homology"/>
<comment type="similarity">
    <text evidence="2 17">Belongs to the UppP family.</text>
</comment>
<dbReference type="PANTHER" id="PTHR30622">
    <property type="entry name" value="UNDECAPRENYL-DIPHOSPHATASE"/>
    <property type="match status" value="1"/>
</dbReference>
<dbReference type="NCBIfam" id="NF001389">
    <property type="entry name" value="PRK00281.1-2"/>
    <property type="match status" value="1"/>
</dbReference>
<evidence type="ECO:0000256" key="15">
    <source>
        <dbReference type="ARBA" id="ARBA00032932"/>
    </source>
</evidence>
<keyword evidence="5 17" id="KW-1003">Cell membrane</keyword>
<feature type="transmembrane region" description="Helical" evidence="17">
    <location>
        <begin position="44"/>
        <end position="62"/>
    </location>
</feature>
<evidence type="ECO:0000256" key="7">
    <source>
        <dbReference type="ARBA" id="ARBA00022801"/>
    </source>
</evidence>
<gene>
    <name evidence="17" type="primary">uppP</name>
    <name evidence="18" type="ORF">O6R05_07630</name>
</gene>
<dbReference type="PANTHER" id="PTHR30622:SF3">
    <property type="entry name" value="UNDECAPRENYL-DIPHOSPHATASE"/>
    <property type="match status" value="1"/>
</dbReference>
<name>A0ABY7QSV4_9FIRM</name>
<dbReference type="Pfam" id="PF02673">
    <property type="entry name" value="BacA"/>
    <property type="match status" value="1"/>
</dbReference>
<evidence type="ECO:0000256" key="3">
    <source>
        <dbReference type="ARBA" id="ARBA00012374"/>
    </source>
</evidence>
<dbReference type="EMBL" id="CP115667">
    <property type="protein sequence ID" value="WBW49862.1"/>
    <property type="molecule type" value="Genomic_DNA"/>
</dbReference>
<evidence type="ECO:0000256" key="9">
    <source>
        <dbReference type="ARBA" id="ARBA00022984"/>
    </source>
</evidence>
<comment type="subcellular location">
    <subcellularLocation>
        <location evidence="1 17">Cell membrane</location>
        <topology evidence="1 17">Multi-pass membrane protein</topology>
    </subcellularLocation>
</comment>
<keyword evidence="9 17" id="KW-0573">Peptidoglycan synthesis</keyword>
<feature type="transmembrane region" description="Helical" evidence="17">
    <location>
        <begin position="98"/>
        <end position="117"/>
    </location>
</feature>
<evidence type="ECO:0000256" key="4">
    <source>
        <dbReference type="ARBA" id="ARBA00021581"/>
    </source>
</evidence>
<comment type="catalytic activity">
    <reaction evidence="16 17">
        <text>di-trans,octa-cis-undecaprenyl diphosphate + H2O = di-trans,octa-cis-undecaprenyl phosphate + phosphate + H(+)</text>
        <dbReference type="Rhea" id="RHEA:28094"/>
        <dbReference type="ChEBI" id="CHEBI:15377"/>
        <dbReference type="ChEBI" id="CHEBI:15378"/>
        <dbReference type="ChEBI" id="CHEBI:43474"/>
        <dbReference type="ChEBI" id="CHEBI:58405"/>
        <dbReference type="ChEBI" id="CHEBI:60392"/>
        <dbReference type="EC" id="3.6.1.27"/>
    </reaction>
</comment>
<evidence type="ECO:0000313" key="18">
    <source>
        <dbReference type="EMBL" id="WBW49862.1"/>
    </source>
</evidence>
<sequence>MEFIKVILLGILEGVTEFLPISSTGHLILASEVLALHSQSFENAFSVIIQLGAILSVVVLYFNRLNPFAKAKLVGIDTDGEVSFKDRLIHRDPATMRLIAKIIIGFLPAAVLGFLFDDLIDKYLFNPTVVAVTLIFYGVVIIVMERQKRTSYKIDSLEHLSVKDAFKIGFFQCLAMIPGTSRSAATIIGGMLIGCNRKSAAEFSFFLAIPTMIGATMLKILKLGAGFTLSEWGLIALGFVVSFAVAYAVIVKFLSYIQKHDFQIFGIYRIVLGVAVLVLLAF</sequence>
<dbReference type="RefSeq" id="WP_271191393.1">
    <property type="nucleotide sequence ID" value="NZ_CP115667.1"/>
</dbReference>
<evidence type="ECO:0000256" key="5">
    <source>
        <dbReference type="ARBA" id="ARBA00022475"/>
    </source>
</evidence>
<organism evidence="18 19">
    <name type="scientific">Peptoniphilus equinus</name>
    <dbReference type="NCBI Taxonomy" id="3016343"/>
    <lineage>
        <taxon>Bacteria</taxon>
        <taxon>Bacillati</taxon>
        <taxon>Bacillota</taxon>
        <taxon>Tissierellia</taxon>
        <taxon>Tissierellales</taxon>
        <taxon>Peptoniphilaceae</taxon>
        <taxon>Peptoniphilus</taxon>
    </lineage>
</organism>
<comment type="function">
    <text evidence="17">Catalyzes the dephosphorylation of undecaprenyl diphosphate (UPP). Confers resistance to bacitracin.</text>
</comment>
<evidence type="ECO:0000256" key="13">
    <source>
        <dbReference type="ARBA" id="ARBA00023316"/>
    </source>
</evidence>
<evidence type="ECO:0000256" key="16">
    <source>
        <dbReference type="ARBA" id="ARBA00047594"/>
    </source>
</evidence>
<protein>
    <recommendedName>
        <fullName evidence="4 17">Undecaprenyl-diphosphatase</fullName>
        <ecNumber evidence="3 17">3.6.1.27</ecNumber>
    </recommendedName>
    <alternativeName>
        <fullName evidence="15 17">Bacitracin resistance protein</fullName>
    </alternativeName>
    <alternativeName>
        <fullName evidence="14 17">Undecaprenyl pyrophosphate phosphatase</fullName>
    </alternativeName>
</protein>
<keyword evidence="19" id="KW-1185">Reference proteome</keyword>
<evidence type="ECO:0000256" key="17">
    <source>
        <dbReference type="HAMAP-Rule" id="MF_01006"/>
    </source>
</evidence>
<keyword evidence="6 17" id="KW-0812">Transmembrane</keyword>
<dbReference type="GO" id="GO:0050380">
    <property type="term" value="F:undecaprenyl-diphosphatase activity"/>
    <property type="evidence" value="ECO:0007669"/>
    <property type="project" value="UniProtKB-EC"/>
</dbReference>
<dbReference type="InterPro" id="IPR003824">
    <property type="entry name" value="UppP"/>
</dbReference>
<keyword evidence="13 17" id="KW-0961">Cell wall biogenesis/degradation</keyword>
<keyword evidence="7 17" id="KW-0378">Hydrolase</keyword>
<dbReference type="NCBIfam" id="NF001390">
    <property type="entry name" value="PRK00281.1-4"/>
    <property type="match status" value="1"/>
</dbReference>
<evidence type="ECO:0000256" key="2">
    <source>
        <dbReference type="ARBA" id="ARBA00010621"/>
    </source>
</evidence>
<dbReference type="EC" id="3.6.1.27" evidence="3 17"/>
<evidence type="ECO:0000256" key="11">
    <source>
        <dbReference type="ARBA" id="ARBA00023136"/>
    </source>
</evidence>
<dbReference type="HAMAP" id="MF_01006">
    <property type="entry name" value="Undec_diphosphatase"/>
    <property type="match status" value="1"/>
</dbReference>
<dbReference type="NCBIfam" id="TIGR00753">
    <property type="entry name" value="undec_PP_bacA"/>
    <property type="match status" value="1"/>
</dbReference>
<feature type="transmembrane region" description="Helical" evidence="17">
    <location>
        <begin position="123"/>
        <end position="144"/>
    </location>
</feature>
<evidence type="ECO:0000256" key="8">
    <source>
        <dbReference type="ARBA" id="ARBA00022960"/>
    </source>
</evidence>